<dbReference type="Proteomes" id="UP001159641">
    <property type="component" value="Unassembled WGS sequence"/>
</dbReference>
<evidence type="ECO:0000313" key="2">
    <source>
        <dbReference type="Proteomes" id="UP001159641"/>
    </source>
</evidence>
<keyword evidence="2" id="KW-1185">Reference proteome</keyword>
<sequence>MELRLDCDCGKKKRNLENICMKNELDMMMEEKSQSLLLLPTKRVLRAFALQCACLNKRFTHVWNKYKQKYVLDTAVHREYSAGQAKMQTTLPGNLQSREAPMGTIFIEEKRILKQDLDPVVPEEKLRLEDERAGHGVFGAPSKR</sequence>
<protein>
    <submittedName>
        <fullName evidence="1">Uncharacterized protein</fullName>
    </submittedName>
</protein>
<gene>
    <name evidence="1" type="ORF">J1605_019460</name>
</gene>
<organism evidence="1 2">
    <name type="scientific">Eschrichtius robustus</name>
    <name type="common">California gray whale</name>
    <name type="synonym">Eschrichtius gibbosus</name>
    <dbReference type="NCBI Taxonomy" id="9764"/>
    <lineage>
        <taxon>Eukaryota</taxon>
        <taxon>Metazoa</taxon>
        <taxon>Chordata</taxon>
        <taxon>Craniata</taxon>
        <taxon>Vertebrata</taxon>
        <taxon>Euteleostomi</taxon>
        <taxon>Mammalia</taxon>
        <taxon>Eutheria</taxon>
        <taxon>Laurasiatheria</taxon>
        <taxon>Artiodactyla</taxon>
        <taxon>Whippomorpha</taxon>
        <taxon>Cetacea</taxon>
        <taxon>Mysticeti</taxon>
        <taxon>Eschrichtiidae</taxon>
        <taxon>Eschrichtius</taxon>
    </lineage>
</organism>
<accession>A0AB34HMI4</accession>
<dbReference type="AlphaFoldDB" id="A0AB34HMI4"/>
<proteinExistence type="predicted"/>
<name>A0AB34HMI4_ESCRO</name>
<dbReference type="EMBL" id="JAIQCJ010001063">
    <property type="protein sequence ID" value="KAJ8792901.1"/>
    <property type="molecule type" value="Genomic_DNA"/>
</dbReference>
<comment type="caution">
    <text evidence="1">The sequence shown here is derived from an EMBL/GenBank/DDBJ whole genome shotgun (WGS) entry which is preliminary data.</text>
</comment>
<evidence type="ECO:0000313" key="1">
    <source>
        <dbReference type="EMBL" id="KAJ8792901.1"/>
    </source>
</evidence>
<reference evidence="1 2" key="1">
    <citation type="submission" date="2022-11" db="EMBL/GenBank/DDBJ databases">
        <title>Whole genome sequence of Eschrichtius robustus ER-17-0199.</title>
        <authorList>
            <person name="Bruniche-Olsen A."/>
            <person name="Black A.N."/>
            <person name="Fields C.J."/>
            <person name="Walden K."/>
            <person name="Dewoody J.A."/>
        </authorList>
    </citation>
    <scope>NUCLEOTIDE SEQUENCE [LARGE SCALE GENOMIC DNA]</scope>
    <source>
        <strain evidence="1">ER-17-0199</strain>
        <tissue evidence="1">Blubber</tissue>
    </source>
</reference>